<evidence type="ECO:0000313" key="2">
    <source>
        <dbReference type="Ensembl" id="ENSCSAVP00000007824.1"/>
    </source>
</evidence>
<accession>H2YR64</accession>
<evidence type="ECO:0000313" key="3">
    <source>
        <dbReference type="Proteomes" id="UP000007875"/>
    </source>
</evidence>
<organism evidence="2 3">
    <name type="scientific">Ciona savignyi</name>
    <name type="common">Pacific transparent sea squirt</name>
    <dbReference type="NCBI Taxonomy" id="51511"/>
    <lineage>
        <taxon>Eukaryota</taxon>
        <taxon>Metazoa</taxon>
        <taxon>Chordata</taxon>
        <taxon>Tunicata</taxon>
        <taxon>Ascidiacea</taxon>
        <taxon>Phlebobranchia</taxon>
        <taxon>Cionidae</taxon>
        <taxon>Ciona</taxon>
    </lineage>
</organism>
<protein>
    <submittedName>
        <fullName evidence="2">Uncharacterized protein</fullName>
    </submittedName>
</protein>
<dbReference type="PANTHER" id="PTHR21393:SF0">
    <property type="entry name" value="SMALL RIBOSOMAL SUBUNIT PROTEIN MS27"/>
    <property type="match status" value="1"/>
</dbReference>
<dbReference type="InterPro" id="IPR019266">
    <property type="entry name" value="Ribosomal_mS27"/>
</dbReference>
<sequence>MALLTKYKSAFSFARRCRIVNSVRTYLSEEYAAIGKSSTASNIGTDMPSLCLSLDRCHEREFPISSLMIDRLVETIESPDHLHGSKYYLHKFRFSENGYYLRPWTVHTFVEKCLKFDPEVLIDCLKNKKHYGIFPNQLSFNKTLNHFMKKKDLKSSIQVLTEMFLFEMLDNKSCQSLCLKVLSEYWKENLKEGSVIPEFDDVTEWRNVAGVFYCVGKLASLPSIKLIGESLLGLIELKHGIRTVYQEPWVHCHGRLI</sequence>
<dbReference type="InterPro" id="IPR034913">
    <property type="entry name" value="mS27/PTCD2"/>
</dbReference>
<keyword evidence="3" id="KW-1185">Reference proteome</keyword>
<comment type="subcellular location">
    <subcellularLocation>
        <location evidence="1">Mitochondrion</location>
    </subcellularLocation>
</comment>
<dbReference type="PANTHER" id="PTHR21393">
    <property type="entry name" value="MITOCHONDRIAL 28S RIBOSOMAL PROTEIN S27"/>
    <property type="match status" value="1"/>
</dbReference>
<dbReference type="AlphaFoldDB" id="H2YR64"/>
<dbReference type="GO" id="GO:0005739">
    <property type="term" value="C:mitochondrion"/>
    <property type="evidence" value="ECO:0007669"/>
    <property type="project" value="UniProtKB-SubCell"/>
</dbReference>
<evidence type="ECO:0000256" key="1">
    <source>
        <dbReference type="ARBA" id="ARBA00004173"/>
    </source>
</evidence>
<name>H2YR64_CIOSA</name>
<dbReference type="Ensembl" id="ENSCSAVT00000007929.1">
    <property type="protein sequence ID" value="ENSCSAVP00000007824.1"/>
    <property type="gene ID" value="ENSCSAVG00000004679.1"/>
</dbReference>
<proteinExistence type="predicted"/>
<dbReference type="Proteomes" id="UP000007875">
    <property type="component" value="Unassembled WGS sequence"/>
</dbReference>
<reference evidence="2" key="3">
    <citation type="submission" date="2025-09" db="UniProtKB">
        <authorList>
            <consortium name="Ensembl"/>
        </authorList>
    </citation>
    <scope>IDENTIFICATION</scope>
</reference>
<dbReference type="HOGENOM" id="CLU_1083873_0_0_1"/>
<reference evidence="3" key="1">
    <citation type="submission" date="2003-08" db="EMBL/GenBank/DDBJ databases">
        <authorList>
            <person name="Birren B."/>
            <person name="Nusbaum C."/>
            <person name="Abebe A."/>
            <person name="Abouelleil A."/>
            <person name="Adekoya E."/>
            <person name="Ait-zahra M."/>
            <person name="Allen N."/>
            <person name="Allen T."/>
            <person name="An P."/>
            <person name="Anderson M."/>
            <person name="Anderson S."/>
            <person name="Arachchi H."/>
            <person name="Armbruster J."/>
            <person name="Bachantsang P."/>
            <person name="Baldwin J."/>
            <person name="Barry A."/>
            <person name="Bayul T."/>
            <person name="Blitshsteyn B."/>
            <person name="Bloom T."/>
            <person name="Blye J."/>
            <person name="Boguslavskiy L."/>
            <person name="Borowsky M."/>
            <person name="Boukhgalter B."/>
            <person name="Brunache A."/>
            <person name="Butler J."/>
            <person name="Calixte N."/>
            <person name="Calvo S."/>
            <person name="Camarata J."/>
            <person name="Campo K."/>
            <person name="Chang J."/>
            <person name="Cheshatsang Y."/>
            <person name="Citroen M."/>
            <person name="Collymore A."/>
            <person name="Considine T."/>
            <person name="Cook A."/>
            <person name="Cooke P."/>
            <person name="Corum B."/>
            <person name="Cuomo C."/>
            <person name="David R."/>
            <person name="Dawoe T."/>
            <person name="Degray S."/>
            <person name="Dodge S."/>
            <person name="Dooley K."/>
            <person name="Dorje P."/>
            <person name="Dorjee K."/>
            <person name="Dorris L."/>
            <person name="Duffey N."/>
            <person name="Dupes A."/>
            <person name="Elkins T."/>
            <person name="Engels R."/>
            <person name="Erickson J."/>
            <person name="Farina A."/>
            <person name="Faro S."/>
            <person name="Ferreira P."/>
            <person name="Fischer H."/>
            <person name="Fitzgerald M."/>
            <person name="Foley K."/>
            <person name="Gage D."/>
            <person name="Galagan J."/>
            <person name="Gearin G."/>
            <person name="Gnerre S."/>
            <person name="Gnirke A."/>
            <person name="Goyette A."/>
            <person name="Graham J."/>
            <person name="Grandbois E."/>
            <person name="Gyaltsen K."/>
            <person name="Hafez N."/>
            <person name="Hagopian D."/>
            <person name="Hagos B."/>
            <person name="Hall J."/>
            <person name="Hatcher B."/>
            <person name="Heller A."/>
            <person name="Higgins H."/>
            <person name="Honan T."/>
            <person name="Horn A."/>
            <person name="Houde N."/>
            <person name="Hughes L."/>
            <person name="Hulme W."/>
            <person name="Husby E."/>
            <person name="Iliev I."/>
            <person name="Jaffe D."/>
            <person name="Jones C."/>
            <person name="Kamal M."/>
            <person name="Kamat A."/>
            <person name="Kamvysselis M."/>
            <person name="Karlsson E."/>
            <person name="Kells C."/>
            <person name="Kieu A."/>
            <person name="Kisner P."/>
            <person name="Kodira C."/>
            <person name="Kulbokas E."/>
            <person name="Labutti K."/>
            <person name="Lama D."/>
            <person name="Landers T."/>
            <person name="Leger J."/>
            <person name="Levine S."/>
            <person name="Lewis D."/>
            <person name="Lewis T."/>
            <person name="Lindblad-toh K."/>
            <person name="Liu X."/>
            <person name="Lokyitsang T."/>
            <person name="Lokyitsang Y."/>
            <person name="Lucien O."/>
            <person name="Lui A."/>
            <person name="Ma L.J."/>
            <person name="Mabbitt R."/>
            <person name="Macdonald J."/>
            <person name="Maclean C."/>
            <person name="Major J."/>
            <person name="Manning J."/>
            <person name="Marabella R."/>
            <person name="Maru K."/>
            <person name="Matthews C."/>
            <person name="Mauceli E."/>
            <person name="Mccarthy M."/>
            <person name="Mcdonough S."/>
            <person name="Mcghee T."/>
            <person name="Meldrim J."/>
            <person name="Meneus L."/>
            <person name="Mesirov J."/>
            <person name="Mihalev A."/>
            <person name="Mihova T."/>
            <person name="Mikkelsen T."/>
            <person name="Mlenga V."/>
            <person name="Moru K."/>
            <person name="Mozes J."/>
            <person name="Mulrain L."/>
            <person name="Munson G."/>
            <person name="Naylor J."/>
            <person name="Newes C."/>
            <person name="Nguyen C."/>
            <person name="Nguyen N."/>
            <person name="Nguyen T."/>
            <person name="Nicol R."/>
            <person name="Nielsen C."/>
            <person name="Nizzari M."/>
            <person name="Norbu C."/>
            <person name="Norbu N."/>
            <person name="O'donnell P."/>
            <person name="Okoawo O."/>
            <person name="O'leary S."/>
            <person name="Omotosho B."/>
            <person name="O'neill K."/>
            <person name="Osman S."/>
            <person name="Parker S."/>
            <person name="Perrin D."/>
            <person name="Phunkhang P."/>
            <person name="Piqani B."/>
            <person name="Purcell S."/>
            <person name="Rachupka T."/>
            <person name="Ramasamy U."/>
            <person name="Rameau R."/>
            <person name="Ray V."/>
            <person name="Raymond C."/>
            <person name="Retta R."/>
            <person name="Richardson S."/>
            <person name="Rise C."/>
            <person name="Rodriguez J."/>
            <person name="Rogers J."/>
            <person name="Rogov P."/>
            <person name="Rutman M."/>
            <person name="Schupbach R."/>
            <person name="Seaman C."/>
            <person name="Settipalli S."/>
            <person name="Sharpe T."/>
            <person name="Sheridan J."/>
            <person name="Sherpa N."/>
            <person name="Shi J."/>
            <person name="Smirnov S."/>
            <person name="Smith C."/>
            <person name="Sougnez C."/>
            <person name="Spencer B."/>
            <person name="Stalker J."/>
            <person name="Stange-thomann N."/>
            <person name="Stavropoulos S."/>
            <person name="Stetson K."/>
            <person name="Stone C."/>
            <person name="Stone S."/>
            <person name="Stubbs M."/>
            <person name="Talamas J."/>
            <person name="Tchuinga P."/>
            <person name="Tenzing P."/>
            <person name="Tesfaye S."/>
            <person name="Theodore J."/>
            <person name="Thoulutsang Y."/>
            <person name="Topham K."/>
            <person name="Towey S."/>
            <person name="Tsamla T."/>
            <person name="Tsomo N."/>
            <person name="Vallee D."/>
            <person name="Vassiliev H."/>
            <person name="Venkataraman V."/>
            <person name="Vinson J."/>
            <person name="Vo A."/>
            <person name="Wade C."/>
            <person name="Wang S."/>
            <person name="Wangchuk T."/>
            <person name="Wangdi T."/>
            <person name="Whittaker C."/>
            <person name="Wilkinson J."/>
            <person name="Wu Y."/>
            <person name="Wyman D."/>
            <person name="Yadav S."/>
            <person name="Yang S."/>
            <person name="Yang X."/>
            <person name="Yeager S."/>
            <person name="Yee E."/>
            <person name="Young G."/>
            <person name="Zainoun J."/>
            <person name="Zembeck L."/>
            <person name="Zimmer A."/>
            <person name="Zody M."/>
            <person name="Lander E."/>
        </authorList>
    </citation>
    <scope>NUCLEOTIDE SEQUENCE [LARGE SCALE GENOMIC DNA]</scope>
</reference>
<dbReference type="Pfam" id="PF10037">
    <property type="entry name" value="MRP-S27"/>
    <property type="match status" value="1"/>
</dbReference>
<reference evidence="2" key="2">
    <citation type="submission" date="2025-08" db="UniProtKB">
        <authorList>
            <consortium name="Ensembl"/>
        </authorList>
    </citation>
    <scope>IDENTIFICATION</scope>
</reference>
<dbReference type="GeneTree" id="ENSGT00390000007246"/>